<evidence type="ECO:0000313" key="2">
    <source>
        <dbReference type="Proteomes" id="UP001153076"/>
    </source>
</evidence>
<keyword evidence="2" id="KW-1185">Reference proteome</keyword>
<proteinExistence type="predicted"/>
<accession>A0A9Q1JMA3</accession>
<dbReference type="GO" id="GO:0016705">
    <property type="term" value="F:oxidoreductase activity, acting on paired donors, with incorporation or reduction of molecular oxygen"/>
    <property type="evidence" value="ECO:0007669"/>
    <property type="project" value="InterPro"/>
</dbReference>
<protein>
    <submittedName>
        <fullName evidence="1">Uncharacterized protein</fullName>
    </submittedName>
</protein>
<dbReference type="AlphaFoldDB" id="A0A9Q1JMA3"/>
<dbReference type="OrthoDB" id="2789670at2759"/>
<comment type="caution">
    <text evidence="1">The sequence shown here is derived from an EMBL/GenBank/DDBJ whole genome shotgun (WGS) entry which is preliminary data.</text>
</comment>
<organism evidence="1 2">
    <name type="scientific">Carnegiea gigantea</name>
    <dbReference type="NCBI Taxonomy" id="171969"/>
    <lineage>
        <taxon>Eukaryota</taxon>
        <taxon>Viridiplantae</taxon>
        <taxon>Streptophyta</taxon>
        <taxon>Embryophyta</taxon>
        <taxon>Tracheophyta</taxon>
        <taxon>Spermatophyta</taxon>
        <taxon>Magnoliopsida</taxon>
        <taxon>eudicotyledons</taxon>
        <taxon>Gunneridae</taxon>
        <taxon>Pentapetalae</taxon>
        <taxon>Caryophyllales</taxon>
        <taxon>Cactineae</taxon>
        <taxon>Cactaceae</taxon>
        <taxon>Cactoideae</taxon>
        <taxon>Echinocereeae</taxon>
        <taxon>Carnegiea</taxon>
    </lineage>
</organism>
<dbReference type="InterPro" id="IPR036396">
    <property type="entry name" value="Cyt_P450_sf"/>
</dbReference>
<dbReference type="GO" id="GO:0004497">
    <property type="term" value="F:monooxygenase activity"/>
    <property type="evidence" value="ECO:0007669"/>
    <property type="project" value="InterPro"/>
</dbReference>
<dbReference type="GO" id="GO:0020037">
    <property type="term" value="F:heme binding"/>
    <property type="evidence" value="ECO:0007669"/>
    <property type="project" value="InterPro"/>
</dbReference>
<gene>
    <name evidence="1" type="ORF">Cgig2_007633</name>
</gene>
<reference evidence="1" key="1">
    <citation type="submission" date="2022-04" db="EMBL/GenBank/DDBJ databases">
        <title>Carnegiea gigantea Genome sequencing and assembly v2.</title>
        <authorList>
            <person name="Copetti D."/>
            <person name="Sanderson M.J."/>
            <person name="Burquez A."/>
            <person name="Wojciechowski M.F."/>
        </authorList>
    </citation>
    <scope>NUCLEOTIDE SEQUENCE</scope>
    <source>
        <strain evidence="1">SGP5-SGP5p</strain>
        <tissue evidence="1">Aerial part</tissue>
    </source>
</reference>
<sequence length="152" mass="17052">MQPPSVPSIALNTPPPPARINALPLRTIPGSYGLPVVGPLSDRLNYFWFQGPETFFRTRADKYKSTVFRTNVPPCFPFFAGVNPNVIALLDCQSFSHLFDMEVVDKKNILVGDFMPSVKFTGGVRVCAYLDPTEEDHAKFFFWGVKKIVPKL</sequence>
<dbReference type="EMBL" id="JAKOGI010001585">
    <property type="protein sequence ID" value="KAJ8424908.1"/>
    <property type="molecule type" value="Genomic_DNA"/>
</dbReference>
<dbReference type="GO" id="GO:0005506">
    <property type="term" value="F:iron ion binding"/>
    <property type="evidence" value="ECO:0007669"/>
    <property type="project" value="InterPro"/>
</dbReference>
<name>A0A9Q1JMA3_9CARY</name>
<dbReference type="Gene3D" id="1.10.630.10">
    <property type="entry name" value="Cytochrome P450"/>
    <property type="match status" value="1"/>
</dbReference>
<dbReference type="SUPFAM" id="SSF48264">
    <property type="entry name" value="Cytochrome P450"/>
    <property type="match status" value="1"/>
</dbReference>
<evidence type="ECO:0000313" key="1">
    <source>
        <dbReference type="EMBL" id="KAJ8424908.1"/>
    </source>
</evidence>
<dbReference type="Proteomes" id="UP001153076">
    <property type="component" value="Unassembled WGS sequence"/>
</dbReference>